<name>A0A089RWY6_9LACO</name>
<evidence type="ECO:0000256" key="2">
    <source>
        <dbReference type="SAM" id="MobiDB-lite"/>
    </source>
</evidence>
<sequence length="78" mass="8172">MKEHNNIIKSHKKLYKSGKTWMVATLLTVGLAGGAAVTGTTNAHADEVTPAQATGTIQAGQQATDPELVNVQSDAQKQ</sequence>
<protein>
    <submittedName>
        <fullName evidence="3">Extracellular protein</fullName>
    </submittedName>
</protein>
<evidence type="ECO:0000313" key="5">
    <source>
        <dbReference type="Proteomes" id="UP000029488"/>
    </source>
</evidence>
<dbReference type="Proteomes" id="UP000218139">
    <property type="component" value="Unassembled WGS sequence"/>
</dbReference>
<gene>
    <name evidence="4" type="ORF">A8C52_10310</name>
    <name evidence="3" type="ORF">LSJ_1403c</name>
</gene>
<dbReference type="KEGG" id="lsj:LSJ_1403c"/>
<proteinExistence type="predicted"/>
<dbReference type="NCBIfam" id="TIGR03715">
    <property type="entry name" value="KxYKxGKxW"/>
    <property type="match status" value="1"/>
</dbReference>
<evidence type="ECO:0000313" key="4">
    <source>
        <dbReference type="EMBL" id="PAY44842.1"/>
    </source>
</evidence>
<dbReference type="AlphaFoldDB" id="A0A089RWY6"/>
<dbReference type="RefSeq" id="WP_044005249.1">
    <property type="nucleotide sequence ID" value="NZ_CP007646.1"/>
</dbReference>
<dbReference type="Proteomes" id="UP000029488">
    <property type="component" value="Chromosome"/>
</dbReference>
<evidence type="ECO:0000256" key="1">
    <source>
        <dbReference type="ARBA" id="ARBA00022729"/>
    </source>
</evidence>
<reference evidence="4 6" key="2">
    <citation type="submission" date="2016-05" db="EMBL/GenBank/DDBJ databases">
        <authorList>
            <person name="Lee J.-Y."/>
            <person name="Kim E.B."/>
            <person name="Choi Y.-J."/>
        </authorList>
    </citation>
    <scope>NUCLEOTIDE SEQUENCE [LARGE SCALE GENOMIC DNA]</scope>
    <source>
        <strain evidence="4 6">KLA006</strain>
    </source>
</reference>
<organism evidence="3 5">
    <name type="scientific">Ligilactobacillus salivarius</name>
    <dbReference type="NCBI Taxonomy" id="1624"/>
    <lineage>
        <taxon>Bacteria</taxon>
        <taxon>Bacillati</taxon>
        <taxon>Bacillota</taxon>
        <taxon>Bacilli</taxon>
        <taxon>Lactobacillales</taxon>
        <taxon>Lactobacillaceae</taxon>
        <taxon>Ligilactobacillus</taxon>
    </lineage>
</organism>
<feature type="compositionally biased region" description="Low complexity" evidence="2">
    <location>
        <begin position="55"/>
        <end position="64"/>
    </location>
</feature>
<keyword evidence="1" id="KW-0732">Signal</keyword>
<dbReference type="Pfam" id="PF19258">
    <property type="entry name" value="KxYKxGKxW_sig"/>
    <property type="match status" value="1"/>
</dbReference>
<dbReference type="EMBL" id="LXZO01000117">
    <property type="protein sequence ID" value="PAY44842.1"/>
    <property type="molecule type" value="Genomic_DNA"/>
</dbReference>
<dbReference type="EMBL" id="CP007646">
    <property type="protein sequence ID" value="AIR11057.1"/>
    <property type="molecule type" value="Genomic_DNA"/>
</dbReference>
<evidence type="ECO:0000313" key="3">
    <source>
        <dbReference type="EMBL" id="AIR11057.1"/>
    </source>
</evidence>
<accession>A0A089RWY6</accession>
<feature type="region of interest" description="Disordered" evidence="2">
    <location>
        <begin position="55"/>
        <end position="78"/>
    </location>
</feature>
<reference evidence="3 5" key="1">
    <citation type="journal article" date="2014" name="BMC Genomics">
        <title>Unusual genome complexity in Lactobacillus salivarius JCM1046.</title>
        <authorList>
            <person name="Raftis E.J."/>
            <person name="Forde B.M."/>
            <person name="Claesson M.J."/>
            <person name="O'Toole P.W."/>
        </authorList>
    </citation>
    <scope>NUCLEOTIDE SEQUENCE [LARGE SCALE GENOMIC DNA]</scope>
    <source>
        <strain evidence="3 5">JCM1046</strain>
    </source>
</reference>
<dbReference type="InterPro" id="IPR022263">
    <property type="entry name" value="KxYKxGKxW"/>
</dbReference>
<evidence type="ECO:0000313" key="6">
    <source>
        <dbReference type="Proteomes" id="UP000218139"/>
    </source>
</evidence>